<dbReference type="Proteomes" id="UP000176988">
    <property type="component" value="Unassembled WGS sequence"/>
</dbReference>
<dbReference type="Pfam" id="PF00673">
    <property type="entry name" value="Ribosomal_L5_C"/>
    <property type="match status" value="1"/>
</dbReference>
<evidence type="ECO:0000259" key="8">
    <source>
        <dbReference type="Pfam" id="PF00673"/>
    </source>
</evidence>
<dbReference type="PIRSF" id="PIRSF002161">
    <property type="entry name" value="Ribosomal_L5"/>
    <property type="match status" value="1"/>
</dbReference>
<dbReference type="NCBIfam" id="NF000585">
    <property type="entry name" value="PRK00010.1"/>
    <property type="match status" value="1"/>
</dbReference>
<dbReference type="EMBL" id="MGFG01000010">
    <property type="protein sequence ID" value="OGM01274.1"/>
    <property type="molecule type" value="Genomic_DNA"/>
</dbReference>
<feature type="domain" description="Large ribosomal subunit protein uL5 N-terminal" evidence="7">
    <location>
        <begin position="26"/>
        <end position="82"/>
    </location>
</feature>
<dbReference type="InterPro" id="IPR002132">
    <property type="entry name" value="Ribosomal_uL5"/>
</dbReference>
<dbReference type="GO" id="GO:0006412">
    <property type="term" value="P:translation"/>
    <property type="evidence" value="ECO:0007669"/>
    <property type="project" value="UniProtKB-UniRule"/>
</dbReference>
<dbReference type="GO" id="GO:0019843">
    <property type="term" value="F:rRNA binding"/>
    <property type="evidence" value="ECO:0007669"/>
    <property type="project" value="UniProtKB-UniRule"/>
</dbReference>
<comment type="similarity">
    <text evidence="1 5 6">Belongs to the universal ribosomal protein uL5 family.</text>
</comment>
<dbReference type="InterPro" id="IPR031309">
    <property type="entry name" value="Ribosomal_uL5_C"/>
</dbReference>
<evidence type="ECO:0000256" key="4">
    <source>
        <dbReference type="ARBA" id="ARBA00035245"/>
    </source>
</evidence>
<comment type="function">
    <text evidence="5">This is 1 of the proteins that bind and probably mediate the attachment of the 5S RNA into the large ribosomal subunit, where it forms part of the central protuberance. In the 70S ribosome it contacts protein S13 of the 30S subunit (bridge B1b), connecting the 2 subunits; this bridge is implicated in subunit movement. Contacts the P site tRNA; the 5S rRNA and some of its associated proteins might help stabilize positioning of ribosome-bound tRNAs.</text>
</comment>
<dbReference type="FunFam" id="3.30.1440.10:FF:000001">
    <property type="entry name" value="50S ribosomal protein L5"/>
    <property type="match status" value="1"/>
</dbReference>
<reference evidence="9 10" key="1">
    <citation type="journal article" date="2016" name="Nat. Commun.">
        <title>Thousands of microbial genomes shed light on interconnected biogeochemical processes in an aquifer system.</title>
        <authorList>
            <person name="Anantharaman K."/>
            <person name="Brown C.T."/>
            <person name="Hug L.A."/>
            <person name="Sharon I."/>
            <person name="Castelle C.J."/>
            <person name="Probst A.J."/>
            <person name="Thomas B.C."/>
            <person name="Singh A."/>
            <person name="Wilkins M.J."/>
            <person name="Karaoz U."/>
            <person name="Brodie E.L."/>
            <person name="Williams K.H."/>
            <person name="Hubbard S.S."/>
            <person name="Banfield J.F."/>
        </authorList>
    </citation>
    <scope>NUCLEOTIDE SEQUENCE [LARGE SCALE GENOMIC DNA]</scope>
</reference>
<dbReference type="HAMAP" id="MF_01333_B">
    <property type="entry name" value="Ribosomal_uL5_B"/>
    <property type="match status" value="1"/>
</dbReference>
<sequence length="184" mass="20670">MQKTRMQEKYEKEVVPALKKELGETNINAVPKFVKVTINVGLKHGIKDSKFVDAVEKTLIKISGQKPVKTLARKSIAGFKIREGNTVGMAVTMRGRRMYDFIDKLINLTMPRMRDFRGLPPKSVDAHGSMSIGFREFIAFPEINPEDSETTHGLEITVVTNAGTRERGLALFKTVGFPFRSTQK</sequence>
<dbReference type="PROSITE" id="PS00358">
    <property type="entry name" value="RIBOSOMAL_L5"/>
    <property type="match status" value="1"/>
</dbReference>
<evidence type="ECO:0000256" key="1">
    <source>
        <dbReference type="ARBA" id="ARBA00008553"/>
    </source>
</evidence>
<name>A0A1F7WEL6_9BACT</name>
<accession>A0A1F7WEL6</accession>
<keyword evidence="3 5" id="KW-0687">Ribonucleoprotein</keyword>
<evidence type="ECO:0000313" key="10">
    <source>
        <dbReference type="Proteomes" id="UP000176988"/>
    </source>
</evidence>
<dbReference type="InterPro" id="IPR020929">
    <property type="entry name" value="Ribosomal_uL5_CS"/>
</dbReference>
<evidence type="ECO:0000256" key="3">
    <source>
        <dbReference type="ARBA" id="ARBA00023274"/>
    </source>
</evidence>
<keyword evidence="5" id="KW-0820">tRNA-binding</keyword>
<evidence type="ECO:0000256" key="6">
    <source>
        <dbReference type="RuleBase" id="RU003930"/>
    </source>
</evidence>
<dbReference type="InterPro" id="IPR022803">
    <property type="entry name" value="Ribosomal_uL5_dom_sf"/>
</dbReference>
<evidence type="ECO:0000259" key="7">
    <source>
        <dbReference type="Pfam" id="PF00281"/>
    </source>
</evidence>
<keyword evidence="5" id="KW-0694">RNA-binding</keyword>
<keyword evidence="5" id="KW-0699">rRNA-binding</keyword>
<dbReference type="GO" id="GO:0000049">
    <property type="term" value="F:tRNA binding"/>
    <property type="evidence" value="ECO:0007669"/>
    <property type="project" value="UniProtKB-UniRule"/>
</dbReference>
<evidence type="ECO:0000256" key="2">
    <source>
        <dbReference type="ARBA" id="ARBA00022980"/>
    </source>
</evidence>
<proteinExistence type="inferred from homology"/>
<dbReference type="GO" id="GO:1990904">
    <property type="term" value="C:ribonucleoprotein complex"/>
    <property type="evidence" value="ECO:0007669"/>
    <property type="project" value="UniProtKB-KW"/>
</dbReference>
<comment type="caution">
    <text evidence="9">The sequence shown here is derived from an EMBL/GenBank/DDBJ whole genome shotgun (WGS) entry which is preliminary data.</text>
</comment>
<dbReference type="InterPro" id="IPR031310">
    <property type="entry name" value="Ribosomal_uL5_N"/>
</dbReference>
<organism evidence="9 10">
    <name type="scientific">Candidatus Uhrbacteria bacterium RIFOXYC2_FULL_47_19</name>
    <dbReference type="NCBI Taxonomy" id="1802424"/>
    <lineage>
        <taxon>Bacteria</taxon>
        <taxon>Candidatus Uhriibacteriota</taxon>
    </lineage>
</organism>
<protein>
    <recommendedName>
        <fullName evidence="4 5">Large ribosomal subunit protein uL5</fullName>
    </recommendedName>
</protein>
<gene>
    <name evidence="5" type="primary">rplE</name>
    <name evidence="9" type="ORF">A2480_01990</name>
</gene>
<comment type="subunit">
    <text evidence="5">Part of the 50S ribosomal subunit; part of the 5S rRNA/L5/L18/L25 subcomplex. Contacts the 5S rRNA and the P site tRNA. Forms a bridge to the 30S subunit in the 70S ribosome.</text>
</comment>
<dbReference type="InterPro" id="IPR020930">
    <property type="entry name" value="Ribosomal_uL5_bac-type"/>
</dbReference>
<dbReference type="Gene3D" id="3.30.1440.10">
    <property type="match status" value="1"/>
</dbReference>
<keyword evidence="2 5" id="KW-0689">Ribosomal protein</keyword>
<dbReference type="GO" id="GO:0005840">
    <property type="term" value="C:ribosome"/>
    <property type="evidence" value="ECO:0007669"/>
    <property type="project" value="UniProtKB-KW"/>
</dbReference>
<dbReference type="AlphaFoldDB" id="A0A1F7WEL6"/>
<feature type="domain" description="Large ribosomal subunit protein uL5 C-terminal" evidence="8">
    <location>
        <begin position="87"/>
        <end position="179"/>
    </location>
</feature>
<evidence type="ECO:0000313" key="9">
    <source>
        <dbReference type="EMBL" id="OGM01274.1"/>
    </source>
</evidence>
<dbReference type="GO" id="GO:0003735">
    <property type="term" value="F:structural constituent of ribosome"/>
    <property type="evidence" value="ECO:0007669"/>
    <property type="project" value="InterPro"/>
</dbReference>
<dbReference type="SUPFAM" id="SSF55282">
    <property type="entry name" value="RL5-like"/>
    <property type="match status" value="1"/>
</dbReference>
<dbReference type="Pfam" id="PF00281">
    <property type="entry name" value="Ribosomal_L5"/>
    <property type="match status" value="1"/>
</dbReference>
<evidence type="ECO:0000256" key="5">
    <source>
        <dbReference type="HAMAP-Rule" id="MF_01333"/>
    </source>
</evidence>
<dbReference type="STRING" id="1802424.A2480_01990"/>
<dbReference type="PANTHER" id="PTHR11994">
    <property type="entry name" value="60S RIBOSOMAL PROTEIN L11-RELATED"/>
    <property type="match status" value="1"/>
</dbReference>